<keyword evidence="7 15" id="KW-0812">Transmembrane</keyword>
<dbReference type="Pfam" id="PF00512">
    <property type="entry name" value="HisKA"/>
    <property type="match status" value="1"/>
</dbReference>
<keyword evidence="4" id="KW-1003">Cell membrane</keyword>
<evidence type="ECO:0000256" key="11">
    <source>
        <dbReference type="ARBA" id="ARBA00022989"/>
    </source>
</evidence>
<keyword evidence="12" id="KW-0902">Two-component regulatory system</keyword>
<dbReference type="PRINTS" id="PR00344">
    <property type="entry name" value="BCTRLSENSOR"/>
</dbReference>
<evidence type="ECO:0000256" key="8">
    <source>
        <dbReference type="ARBA" id="ARBA00022741"/>
    </source>
</evidence>
<keyword evidence="18" id="KW-1185">Reference proteome</keyword>
<feature type="transmembrane region" description="Helical" evidence="15">
    <location>
        <begin position="306"/>
        <end position="326"/>
    </location>
</feature>
<keyword evidence="8" id="KW-0547">Nucleotide-binding</keyword>
<evidence type="ECO:0000313" key="18">
    <source>
        <dbReference type="Proteomes" id="UP000613743"/>
    </source>
</evidence>
<dbReference type="SMART" id="SM00387">
    <property type="entry name" value="HATPase_c"/>
    <property type="match status" value="1"/>
</dbReference>
<evidence type="ECO:0000256" key="6">
    <source>
        <dbReference type="ARBA" id="ARBA00022679"/>
    </source>
</evidence>
<dbReference type="InterPro" id="IPR033479">
    <property type="entry name" value="dCache_1"/>
</dbReference>
<dbReference type="InterPro" id="IPR029151">
    <property type="entry name" value="Sensor-like_sf"/>
</dbReference>
<evidence type="ECO:0000256" key="10">
    <source>
        <dbReference type="ARBA" id="ARBA00022840"/>
    </source>
</evidence>
<evidence type="ECO:0000256" key="7">
    <source>
        <dbReference type="ARBA" id="ARBA00022692"/>
    </source>
</evidence>
<dbReference type="InterPro" id="IPR004358">
    <property type="entry name" value="Sig_transdc_His_kin-like_C"/>
</dbReference>
<dbReference type="InterPro" id="IPR003661">
    <property type="entry name" value="HisK_dim/P_dom"/>
</dbReference>
<dbReference type="PIRSF" id="PIRSF036431">
    <property type="entry name" value="STHK_DctB"/>
    <property type="match status" value="1"/>
</dbReference>
<gene>
    <name evidence="17" type="ORF">GCM10009332_00040</name>
</gene>
<dbReference type="CDD" id="cd00075">
    <property type="entry name" value="HATPase"/>
    <property type="match status" value="1"/>
</dbReference>
<comment type="caution">
    <text evidence="17">The sequence shown here is derived from an EMBL/GenBank/DDBJ whole genome shotgun (WGS) entry which is preliminary data.</text>
</comment>
<dbReference type="AlphaFoldDB" id="A0A917JIP9"/>
<organism evidence="17 18">
    <name type="scientific">Shewanella gelidii</name>
    <dbReference type="NCBI Taxonomy" id="1642821"/>
    <lineage>
        <taxon>Bacteria</taxon>
        <taxon>Pseudomonadati</taxon>
        <taxon>Pseudomonadota</taxon>
        <taxon>Gammaproteobacteria</taxon>
        <taxon>Alteromonadales</taxon>
        <taxon>Shewanellaceae</taxon>
        <taxon>Shewanella</taxon>
    </lineage>
</organism>
<comment type="catalytic activity">
    <reaction evidence="1">
        <text>ATP + protein L-histidine = ADP + protein N-phospho-L-histidine.</text>
        <dbReference type="EC" id="2.7.13.3"/>
    </reaction>
</comment>
<dbReference type="CDD" id="cd00082">
    <property type="entry name" value="HisKA"/>
    <property type="match status" value="1"/>
</dbReference>
<dbReference type="CDD" id="cd12914">
    <property type="entry name" value="PDC1_DGC_like"/>
    <property type="match status" value="1"/>
</dbReference>
<sequence>MPPHRFNKNRLFIYVLLTLGLLVAIQATHWWCEKRGFEQLQQHSEQQLEELKGFLEDTLIRYERIPQVIADNTLLNQVLNNQSDPVGIQKLNIYLEELQKATAAADVYLINSKGDAIAASNWQKENTFIGKNYSFRPYFQQAILGSLSSYYAVGVSSNKRGFYFSSPVYSQANILGVIVVKLNIDLVEQQIKSMAQSSQFEVIVSSRDDIVFLATEQSWRLASLVSITSAEKMTINGSQRYAQRQIKQLDITPEYRPVAEHHFQIYQIASTSGSIKYMENRKYMPFAKWRVHVLTPINDVYDQMPFAYLLTTCIYLLFCGGLLFSFERRRHLKRLKQAQEQLENRVKERTEELLKANEMLKESQEEVIQSAKLAAMGNLSASINHEINQPLTALRSYAQNTQSFLLREHNDKALENIQTIVELSDRLTDIVERYKDFTRKSQGKETAIDIVKNVEYAIVIVQPELDKKGVELIVRYPKEKVMIWAEKTRLQQVLVNLLSNSIVAMQHSSTKKLVVEVEVQKYLTIRVKDTGPGINEAYIEKIFEPFYSTEQNPGLGLGLSISTKIVHSMKGKIMAENAHDGGAIFTVQIPIFSM</sequence>
<keyword evidence="5" id="KW-0597">Phosphoprotein</keyword>
<proteinExistence type="predicted"/>
<evidence type="ECO:0000256" key="3">
    <source>
        <dbReference type="ARBA" id="ARBA00012438"/>
    </source>
</evidence>
<feature type="coiled-coil region" evidence="14">
    <location>
        <begin position="328"/>
        <end position="366"/>
    </location>
</feature>
<dbReference type="Pfam" id="PF02743">
    <property type="entry name" value="dCache_1"/>
    <property type="match status" value="1"/>
</dbReference>
<dbReference type="Gene3D" id="1.10.287.130">
    <property type="match status" value="1"/>
</dbReference>
<evidence type="ECO:0000256" key="5">
    <source>
        <dbReference type="ARBA" id="ARBA00022553"/>
    </source>
</evidence>
<evidence type="ECO:0000256" key="14">
    <source>
        <dbReference type="SAM" id="Coils"/>
    </source>
</evidence>
<dbReference type="PANTHER" id="PTHR43065:SF46">
    <property type="entry name" value="C4-DICARBOXYLATE TRANSPORT SENSOR PROTEIN DCTB"/>
    <property type="match status" value="1"/>
</dbReference>
<reference evidence="17" key="2">
    <citation type="submission" date="2020-09" db="EMBL/GenBank/DDBJ databases">
        <authorList>
            <person name="Sun Q."/>
            <person name="Ohkuma M."/>
        </authorList>
    </citation>
    <scope>NUCLEOTIDE SEQUENCE</scope>
    <source>
        <strain evidence="17">JCM 30804</strain>
    </source>
</reference>
<dbReference type="Gene3D" id="3.30.565.10">
    <property type="entry name" value="Histidine kinase-like ATPase, C-terminal domain"/>
    <property type="match status" value="1"/>
</dbReference>
<dbReference type="GO" id="GO:0005524">
    <property type="term" value="F:ATP binding"/>
    <property type="evidence" value="ECO:0007669"/>
    <property type="project" value="UniProtKB-KW"/>
</dbReference>
<dbReference type="FunFam" id="3.30.450.20:FF:000127">
    <property type="entry name" value="C4-dicarboxylate transport sensor protein"/>
    <property type="match status" value="1"/>
</dbReference>
<evidence type="ECO:0000256" key="12">
    <source>
        <dbReference type="ARBA" id="ARBA00023012"/>
    </source>
</evidence>
<dbReference type="InterPro" id="IPR005467">
    <property type="entry name" value="His_kinase_dom"/>
</dbReference>
<name>A0A917JIP9_9GAMM</name>
<comment type="subcellular location">
    <subcellularLocation>
        <location evidence="2">Cell membrane</location>
        <topology evidence="2">Multi-pass membrane protein</topology>
    </subcellularLocation>
</comment>
<evidence type="ECO:0000256" key="4">
    <source>
        <dbReference type="ARBA" id="ARBA00022475"/>
    </source>
</evidence>
<dbReference type="EMBL" id="BMPZ01000001">
    <property type="protein sequence ID" value="GGI67068.1"/>
    <property type="molecule type" value="Genomic_DNA"/>
</dbReference>
<dbReference type="PANTHER" id="PTHR43065">
    <property type="entry name" value="SENSOR HISTIDINE KINASE"/>
    <property type="match status" value="1"/>
</dbReference>
<dbReference type="Gene3D" id="3.30.450.20">
    <property type="entry name" value="PAS domain"/>
    <property type="match status" value="2"/>
</dbReference>
<dbReference type="EC" id="2.7.13.3" evidence="3"/>
<dbReference type="RefSeq" id="WP_188916594.1">
    <property type="nucleotide sequence ID" value="NZ_BMPZ01000001.1"/>
</dbReference>
<evidence type="ECO:0000256" key="1">
    <source>
        <dbReference type="ARBA" id="ARBA00000085"/>
    </source>
</evidence>
<evidence type="ECO:0000259" key="16">
    <source>
        <dbReference type="PROSITE" id="PS50109"/>
    </source>
</evidence>
<accession>A0A917JIP9</accession>
<keyword evidence="14" id="KW-0175">Coiled coil</keyword>
<dbReference type="InterPro" id="IPR017055">
    <property type="entry name" value="Sig_transdc_His_kinase_DctB"/>
</dbReference>
<evidence type="ECO:0000256" key="9">
    <source>
        <dbReference type="ARBA" id="ARBA00022777"/>
    </source>
</evidence>
<dbReference type="SUPFAM" id="SSF55874">
    <property type="entry name" value="ATPase domain of HSP90 chaperone/DNA topoisomerase II/histidine kinase"/>
    <property type="match status" value="1"/>
</dbReference>
<dbReference type="Pfam" id="PF02518">
    <property type="entry name" value="HATPase_c"/>
    <property type="match status" value="1"/>
</dbReference>
<keyword evidence="11 15" id="KW-1133">Transmembrane helix</keyword>
<keyword evidence="10" id="KW-0067">ATP-binding</keyword>
<evidence type="ECO:0000256" key="13">
    <source>
        <dbReference type="ARBA" id="ARBA00023136"/>
    </source>
</evidence>
<evidence type="ECO:0000256" key="15">
    <source>
        <dbReference type="SAM" id="Phobius"/>
    </source>
</evidence>
<evidence type="ECO:0000313" key="17">
    <source>
        <dbReference type="EMBL" id="GGI67068.1"/>
    </source>
</evidence>
<feature type="domain" description="Histidine kinase" evidence="16">
    <location>
        <begin position="382"/>
        <end position="593"/>
    </location>
</feature>
<keyword evidence="13 15" id="KW-0472">Membrane</keyword>
<dbReference type="Proteomes" id="UP000613743">
    <property type="component" value="Unassembled WGS sequence"/>
</dbReference>
<keyword evidence="6" id="KW-0808">Transferase</keyword>
<keyword evidence="9" id="KW-0418">Kinase</keyword>
<dbReference type="SUPFAM" id="SSF103190">
    <property type="entry name" value="Sensory domain-like"/>
    <property type="match status" value="1"/>
</dbReference>
<reference evidence="17" key="1">
    <citation type="journal article" date="2014" name="Int. J. Syst. Evol. Microbiol.">
        <title>Complete genome sequence of Corynebacterium casei LMG S-19264T (=DSM 44701T), isolated from a smear-ripened cheese.</title>
        <authorList>
            <consortium name="US DOE Joint Genome Institute (JGI-PGF)"/>
            <person name="Walter F."/>
            <person name="Albersmeier A."/>
            <person name="Kalinowski J."/>
            <person name="Ruckert C."/>
        </authorList>
    </citation>
    <scope>NUCLEOTIDE SEQUENCE</scope>
    <source>
        <strain evidence="17">JCM 30804</strain>
    </source>
</reference>
<dbReference type="GO" id="GO:0005886">
    <property type="term" value="C:plasma membrane"/>
    <property type="evidence" value="ECO:0007669"/>
    <property type="project" value="UniProtKB-SubCell"/>
</dbReference>
<dbReference type="InterPro" id="IPR003594">
    <property type="entry name" value="HATPase_dom"/>
</dbReference>
<dbReference type="SMART" id="SM00388">
    <property type="entry name" value="HisKA"/>
    <property type="match status" value="1"/>
</dbReference>
<dbReference type="InterPro" id="IPR036097">
    <property type="entry name" value="HisK_dim/P_sf"/>
</dbReference>
<protein>
    <recommendedName>
        <fullName evidence="3">histidine kinase</fullName>
        <ecNumber evidence="3">2.7.13.3</ecNumber>
    </recommendedName>
</protein>
<dbReference type="PROSITE" id="PS50109">
    <property type="entry name" value="HIS_KIN"/>
    <property type="match status" value="1"/>
</dbReference>
<dbReference type="InterPro" id="IPR036890">
    <property type="entry name" value="HATPase_C_sf"/>
</dbReference>
<evidence type="ECO:0000256" key="2">
    <source>
        <dbReference type="ARBA" id="ARBA00004651"/>
    </source>
</evidence>
<dbReference type="GO" id="GO:0000155">
    <property type="term" value="F:phosphorelay sensor kinase activity"/>
    <property type="evidence" value="ECO:0007669"/>
    <property type="project" value="InterPro"/>
</dbReference>
<dbReference type="SUPFAM" id="SSF47384">
    <property type="entry name" value="Homodimeric domain of signal transducing histidine kinase"/>
    <property type="match status" value="1"/>
</dbReference>